<sequence>MGSASNEEHFFKNKVSSFSVEAAALKISEEVKGDKSSDVVSILRELSLSVEEPELDAEQLRINDLLQEYESIYGENLFILDGQRGLRSFQIHIHMEVPDEFTIVAKLNLRSDPNTINGSSDELAYSSKVQYLPPIVLTCLLPKSYPSNIPPYFTVSVQWLNSTRISNLCSMLESIWMDLPRREVIYQWTQWLQNSSLSYLGLDKEIVLGPYGIKYIGDRRAVPRSVSPDVDVLAIRSFNDERCRENFLKDTMNAAFVLIIMQTYSGIYVSEGTVNKLQCPDAKCRGMVPPNVLKGLLDEKEYERWEYLMLQKTLESMTDVAYCPRCQTPCIEDEDRHAQCSKCFCSFCTVCREKWHVGKECLSFELKLQMLEKRKEPQLIYEVLSLKEILRDAKQCPTCKMAISRIDGCNKMICINCGKPFCYGCDLLKLIAHGRGDLLKLIPPGRSDLLKHIAHSRGDLLKLIAPGRGDLLKLIASGQGGLLKLIPHGRGDLLKLIPHGHQLKLIRGDLLNLIVPDRGGMLNHLLTFTWRRSWSLYLIPQTNGKCKLIPEVKLKTRLCPNCGQFNTKVSED</sequence>
<proteinExistence type="predicted"/>
<organism evidence="1 2">
    <name type="scientific">Citrus sinensis</name>
    <name type="common">Sweet orange</name>
    <name type="synonym">Citrus aurantium var. sinensis</name>
    <dbReference type="NCBI Taxonomy" id="2711"/>
    <lineage>
        <taxon>Eukaryota</taxon>
        <taxon>Viridiplantae</taxon>
        <taxon>Streptophyta</taxon>
        <taxon>Embryophyta</taxon>
        <taxon>Tracheophyta</taxon>
        <taxon>Spermatophyta</taxon>
        <taxon>Magnoliopsida</taxon>
        <taxon>eudicotyledons</taxon>
        <taxon>Gunneridae</taxon>
        <taxon>Pentapetalae</taxon>
        <taxon>rosids</taxon>
        <taxon>malvids</taxon>
        <taxon>Sapindales</taxon>
        <taxon>Rutaceae</taxon>
        <taxon>Aurantioideae</taxon>
        <taxon>Citrus</taxon>
    </lineage>
</organism>
<evidence type="ECO:0000313" key="2">
    <source>
        <dbReference type="Proteomes" id="UP000829398"/>
    </source>
</evidence>
<dbReference type="EMBL" id="CM039175">
    <property type="protein sequence ID" value="KAH9738824.1"/>
    <property type="molecule type" value="Genomic_DNA"/>
</dbReference>
<gene>
    <name evidence="1" type="ORF">KPL71_018921</name>
</gene>
<protein>
    <submittedName>
        <fullName evidence="1">F5D14.10 protein</fullName>
    </submittedName>
</protein>
<evidence type="ECO:0000313" key="1">
    <source>
        <dbReference type="EMBL" id="KAH9738824.1"/>
    </source>
</evidence>
<accession>A0ACB8K1S2</accession>
<name>A0ACB8K1S2_CITSI</name>
<comment type="caution">
    <text evidence="1">The sequence shown here is derived from an EMBL/GenBank/DDBJ whole genome shotgun (WGS) entry which is preliminary data.</text>
</comment>
<dbReference type="Proteomes" id="UP000829398">
    <property type="component" value="Chromosome 6"/>
</dbReference>
<keyword evidence="2" id="KW-1185">Reference proteome</keyword>
<reference evidence="2" key="1">
    <citation type="journal article" date="2023" name="Hortic. Res.">
        <title>A chromosome-level phased genome enabling allele-level studies in sweet orange: a case study on citrus Huanglongbing tolerance.</title>
        <authorList>
            <person name="Wu B."/>
            <person name="Yu Q."/>
            <person name="Deng Z."/>
            <person name="Duan Y."/>
            <person name="Luo F."/>
            <person name="Gmitter F. Jr."/>
        </authorList>
    </citation>
    <scope>NUCLEOTIDE SEQUENCE [LARGE SCALE GENOMIC DNA]</scope>
    <source>
        <strain evidence="2">cv. Valencia</strain>
    </source>
</reference>